<dbReference type="InterPro" id="IPR036390">
    <property type="entry name" value="WH_DNA-bd_sf"/>
</dbReference>
<feature type="domain" description="IclR-ED" evidence="5">
    <location>
        <begin position="83"/>
        <end position="261"/>
    </location>
</feature>
<dbReference type="GO" id="GO:0045892">
    <property type="term" value="P:negative regulation of DNA-templated transcription"/>
    <property type="evidence" value="ECO:0007669"/>
    <property type="project" value="TreeGrafter"/>
</dbReference>
<organism evidence="6 7">
    <name type="scientific">Nocardioides dokdonensis FR1436</name>
    <dbReference type="NCBI Taxonomy" id="1300347"/>
    <lineage>
        <taxon>Bacteria</taxon>
        <taxon>Bacillati</taxon>
        <taxon>Actinomycetota</taxon>
        <taxon>Actinomycetes</taxon>
        <taxon>Propionibacteriales</taxon>
        <taxon>Nocardioidaceae</taxon>
        <taxon>Nocardioides</taxon>
    </lineage>
</organism>
<sequence length="293" mass="31127">MSAQIVEQTGQGPDAEARQLPPSMVERMSLILDVFGSPTARLTLEEVARSTHLPRSTTHRILDQLVKLSWLTHTPFGYSLGKRALDLGGGDKVDGELRAAAAPVLHDLQVRTGLVAHLASLDGADVVYLDKLGGRFATAVPSRVGGHAPAYSTALGKAMLAWLEPEEVDRRLAGGLNRFTGRTIGDLDALHQELHRIRSRNGIAIERGESFPDIACAAASVRGPEGPLGAISLVGDLAVNVERIAPLVLAAARAVSVELFGGLGAQRQAPRRDADLVTRPWTARTMGDLVGGR</sequence>
<name>A0A1A9GHU1_9ACTN</name>
<keyword evidence="7" id="KW-1185">Reference proteome</keyword>
<evidence type="ECO:0000313" key="7">
    <source>
        <dbReference type="Proteomes" id="UP000077868"/>
    </source>
</evidence>
<keyword evidence="1" id="KW-0805">Transcription regulation</keyword>
<keyword evidence="2" id="KW-0238">DNA-binding</keyword>
<keyword evidence="3" id="KW-0804">Transcription</keyword>
<dbReference type="SMART" id="SM00346">
    <property type="entry name" value="HTH_ICLR"/>
    <property type="match status" value="1"/>
</dbReference>
<dbReference type="AlphaFoldDB" id="A0A1A9GHU1"/>
<proteinExistence type="predicted"/>
<protein>
    <submittedName>
        <fullName evidence="6">Putative HTH-type transcriptional regulator RhmR</fullName>
    </submittedName>
</protein>
<dbReference type="EMBL" id="CP015079">
    <property type="protein sequence ID" value="ANH37035.1"/>
    <property type="molecule type" value="Genomic_DNA"/>
</dbReference>
<evidence type="ECO:0000259" key="4">
    <source>
        <dbReference type="PROSITE" id="PS51077"/>
    </source>
</evidence>
<dbReference type="InterPro" id="IPR036388">
    <property type="entry name" value="WH-like_DNA-bd_sf"/>
</dbReference>
<dbReference type="PANTHER" id="PTHR30136:SF24">
    <property type="entry name" value="HTH-TYPE TRANSCRIPTIONAL REPRESSOR ALLR"/>
    <property type="match status" value="1"/>
</dbReference>
<dbReference type="KEGG" id="ndk:I601_0583"/>
<dbReference type="Pfam" id="PF09339">
    <property type="entry name" value="HTH_IclR"/>
    <property type="match status" value="1"/>
</dbReference>
<dbReference type="PANTHER" id="PTHR30136">
    <property type="entry name" value="HELIX-TURN-HELIX TRANSCRIPTIONAL REGULATOR, ICLR FAMILY"/>
    <property type="match status" value="1"/>
</dbReference>
<evidence type="ECO:0000256" key="3">
    <source>
        <dbReference type="ARBA" id="ARBA00023163"/>
    </source>
</evidence>
<reference evidence="6 7" key="1">
    <citation type="submission" date="2016-03" db="EMBL/GenBank/DDBJ databases">
        <title>Complete genome sequence of a soil Actinobacterium, Nocardioides dokdonensis FR1436.</title>
        <authorList>
            <person name="Kwon S.-K."/>
            <person name="Kim K."/>
            <person name="Kim J.F."/>
        </authorList>
    </citation>
    <scope>NUCLEOTIDE SEQUENCE [LARGE SCALE GENOMIC DNA]</scope>
    <source>
        <strain evidence="6 7">FR1436</strain>
    </source>
</reference>
<dbReference type="PATRIC" id="fig|1300347.3.peg.585"/>
<dbReference type="Gene3D" id="1.10.10.10">
    <property type="entry name" value="Winged helix-like DNA-binding domain superfamily/Winged helix DNA-binding domain"/>
    <property type="match status" value="1"/>
</dbReference>
<dbReference type="GO" id="GO:0003700">
    <property type="term" value="F:DNA-binding transcription factor activity"/>
    <property type="evidence" value="ECO:0007669"/>
    <property type="project" value="TreeGrafter"/>
</dbReference>
<dbReference type="PROSITE" id="PS51077">
    <property type="entry name" value="HTH_ICLR"/>
    <property type="match status" value="1"/>
</dbReference>
<feature type="domain" description="HTH iclR-type" evidence="4">
    <location>
        <begin position="22"/>
        <end position="82"/>
    </location>
</feature>
<dbReference type="Gene3D" id="3.30.450.40">
    <property type="match status" value="1"/>
</dbReference>
<dbReference type="STRING" id="1300347.I601_0583"/>
<dbReference type="Pfam" id="PF01614">
    <property type="entry name" value="IclR_C"/>
    <property type="match status" value="1"/>
</dbReference>
<dbReference type="InterPro" id="IPR050707">
    <property type="entry name" value="HTH_MetabolicPath_Reg"/>
</dbReference>
<dbReference type="InterPro" id="IPR029016">
    <property type="entry name" value="GAF-like_dom_sf"/>
</dbReference>
<gene>
    <name evidence="6" type="primary">rhmR_1</name>
    <name evidence="6" type="ORF">I601_0583</name>
</gene>
<dbReference type="GO" id="GO:0003677">
    <property type="term" value="F:DNA binding"/>
    <property type="evidence" value="ECO:0007669"/>
    <property type="project" value="UniProtKB-KW"/>
</dbReference>
<dbReference type="Proteomes" id="UP000077868">
    <property type="component" value="Chromosome"/>
</dbReference>
<dbReference type="RefSeq" id="WP_084527065.1">
    <property type="nucleotide sequence ID" value="NZ_CP015079.1"/>
</dbReference>
<evidence type="ECO:0000256" key="1">
    <source>
        <dbReference type="ARBA" id="ARBA00023015"/>
    </source>
</evidence>
<accession>A0A1A9GHU1</accession>
<dbReference type="InterPro" id="IPR005471">
    <property type="entry name" value="Tscrpt_reg_IclR_N"/>
</dbReference>
<evidence type="ECO:0000259" key="5">
    <source>
        <dbReference type="PROSITE" id="PS51078"/>
    </source>
</evidence>
<evidence type="ECO:0000313" key="6">
    <source>
        <dbReference type="EMBL" id="ANH37035.1"/>
    </source>
</evidence>
<dbReference type="PROSITE" id="PS51078">
    <property type="entry name" value="ICLR_ED"/>
    <property type="match status" value="1"/>
</dbReference>
<evidence type="ECO:0000256" key="2">
    <source>
        <dbReference type="ARBA" id="ARBA00023125"/>
    </source>
</evidence>
<dbReference type="SUPFAM" id="SSF55781">
    <property type="entry name" value="GAF domain-like"/>
    <property type="match status" value="1"/>
</dbReference>
<dbReference type="InterPro" id="IPR014757">
    <property type="entry name" value="Tscrpt_reg_IclR_C"/>
</dbReference>
<dbReference type="SUPFAM" id="SSF46785">
    <property type="entry name" value="Winged helix' DNA-binding domain"/>
    <property type="match status" value="1"/>
</dbReference>